<organism evidence="1 2">
    <name type="scientific">Eretmocerus hayati</name>
    <dbReference type="NCBI Taxonomy" id="131215"/>
    <lineage>
        <taxon>Eukaryota</taxon>
        <taxon>Metazoa</taxon>
        <taxon>Ecdysozoa</taxon>
        <taxon>Arthropoda</taxon>
        <taxon>Hexapoda</taxon>
        <taxon>Insecta</taxon>
        <taxon>Pterygota</taxon>
        <taxon>Neoptera</taxon>
        <taxon>Endopterygota</taxon>
        <taxon>Hymenoptera</taxon>
        <taxon>Apocrita</taxon>
        <taxon>Proctotrupomorpha</taxon>
        <taxon>Chalcidoidea</taxon>
        <taxon>Aphelinidae</taxon>
        <taxon>Aphelininae</taxon>
        <taxon>Eretmocerus</taxon>
    </lineage>
</organism>
<comment type="caution">
    <text evidence="1">The sequence shown here is derived from an EMBL/GenBank/DDBJ whole genome shotgun (WGS) entry which is preliminary data.</text>
</comment>
<proteinExistence type="predicted"/>
<protein>
    <submittedName>
        <fullName evidence="1">Uncharacterized protein</fullName>
    </submittedName>
</protein>
<accession>A0ACC2P2M6</accession>
<name>A0ACC2P2M6_9HYME</name>
<gene>
    <name evidence="1" type="ORF">QAD02_013155</name>
</gene>
<keyword evidence="2" id="KW-1185">Reference proteome</keyword>
<dbReference type="Proteomes" id="UP001239111">
    <property type="component" value="Chromosome 2"/>
</dbReference>
<sequence length="214" mass="23937">MEMECKFLRKSSDKVSEFKSGKRGTAGVEIVDYIKSSNIHIVEDNDCVTKQKSRKPADRKASAKTDGGRRAMSVIKNANIKAEVKKTEAPETIEKIDFWTFYDDRIHNIKEVGNSPCIYLYATANDTMEEKLIVNDPHPIPKGGDTQQCPRAVEVEKTVCQNMLSETPTHNTRAGKQELAQSMKKQICAIETQPKSSKTVTDAQGRDNLSRNSV</sequence>
<reference evidence="1" key="1">
    <citation type="submission" date="2023-04" db="EMBL/GenBank/DDBJ databases">
        <title>A chromosome-level genome assembly of the parasitoid wasp Eretmocerus hayati.</title>
        <authorList>
            <person name="Zhong Y."/>
            <person name="Liu S."/>
            <person name="Liu Y."/>
        </authorList>
    </citation>
    <scope>NUCLEOTIDE SEQUENCE</scope>
    <source>
        <strain evidence="1">ZJU_SS_LIU_2023</strain>
    </source>
</reference>
<evidence type="ECO:0000313" key="2">
    <source>
        <dbReference type="Proteomes" id="UP001239111"/>
    </source>
</evidence>
<evidence type="ECO:0000313" key="1">
    <source>
        <dbReference type="EMBL" id="KAJ8677368.1"/>
    </source>
</evidence>
<dbReference type="EMBL" id="CM056742">
    <property type="protein sequence ID" value="KAJ8677368.1"/>
    <property type="molecule type" value="Genomic_DNA"/>
</dbReference>